<protein>
    <submittedName>
        <fullName evidence="3">SDR family oxidoreductase</fullName>
    </submittedName>
</protein>
<name>A0ABW3W8T8_9ACTN</name>
<dbReference type="Pfam" id="PF00106">
    <property type="entry name" value="adh_short"/>
    <property type="match status" value="1"/>
</dbReference>
<dbReference type="SUPFAM" id="SSF51735">
    <property type="entry name" value="NAD(P)-binding Rossmann-fold domains"/>
    <property type="match status" value="1"/>
</dbReference>
<evidence type="ECO:0000256" key="2">
    <source>
        <dbReference type="ARBA" id="ARBA00023002"/>
    </source>
</evidence>
<comment type="similarity">
    <text evidence="1">Belongs to the short-chain dehydrogenases/reductases (SDR) family.</text>
</comment>
<dbReference type="PRINTS" id="PR00081">
    <property type="entry name" value="GDHRDH"/>
</dbReference>
<reference evidence="4" key="1">
    <citation type="journal article" date="2019" name="Int. J. Syst. Evol. Microbiol.">
        <title>The Global Catalogue of Microorganisms (GCM) 10K type strain sequencing project: providing services to taxonomists for standard genome sequencing and annotation.</title>
        <authorList>
            <consortium name="The Broad Institute Genomics Platform"/>
            <consortium name="The Broad Institute Genome Sequencing Center for Infectious Disease"/>
            <person name="Wu L."/>
            <person name="Ma J."/>
        </authorList>
    </citation>
    <scope>NUCLEOTIDE SEQUENCE [LARGE SCALE GENOMIC DNA]</scope>
    <source>
        <strain evidence="4">CCUG 52478</strain>
    </source>
</reference>
<proteinExistence type="inferred from homology"/>
<dbReference type="InterPro" id="IPR051122">
    <property type="entry name" value="SDR_DHRS6-like"/>
</dbReference>
<dbReference type="PANTHER" id="PTHR43477">
    <property type="entry name" value="DIHYDROANTICAPSIN 7-DEHYDROGENASE"/>
    <property type="match status" value="1"/>
</dbReference>
<organism evidence="3 4">
    <name type="scientific">Nocardioides ginsengisoli</name>
    <dbReference type="NCBI Taxonomy" id="363868"/>
    <lineage>
        <taxon>Bacteria</taxon>
        <taxon>Bacillati</taxon>
        <taxon>Actinomycetota</taxon>
        <taxon>Actinomycetes</taxon>
        <taxon>Propionibacteriales</taxon>
        <taxon>Nocardioidaceae</taxon>
        <taxon>Nocardioides</taxon>
    </lineage>
</organism>
<evidence type="ECO:0000313" key="3">
    <source>
        <dbReference type="EMBL" id="MFD1250693.1"/>
    </source>
</evidence>
<evidence type="ECO:0000313" key="4">
    <source>
        <dbReference type="Proteomes" id="UP001597229"/>
    </source>
</evidence>
<comment type="caution">
    <text evidence="3">The sequence shown here is derived from an EMBL/GenBank/DDBJ whole genome shotgun (WGS) entry which is preliminary data.</text>
</comment>
<dbReference type="PANTHER" id="PTHR43477:SF1">
    <property type="entry name" value="DIHYDROANTICAPSIN 7-DEHYDROGENASE"/>
    <property type="match status" value="1"/>
</dbReference>
<gene>
    <name evidence="3" type="ORF">ACFQ3F_23085</name>
</gene>
<dbReference type="Pfam" id="PF13561">
    <property type="entry name" value="adh_short_C2"/>
    <property type="match status" value="1"/>
</dbReference>
<dbReference type="Proteomes" id="UP001597229">
    <property type="component" value="Unassembled WGS sequence"/>
</dbReference>
<dbReference type="Gene3D" id="3.40.50.720">
    <property type="entry name" value="NAD(P)-binding Rossmann-like Domain"/>
    <property type="match status" value="1"/>
</dbReference>
<keyword evidence="2" id="KW-0560">Oxidoreductase</keyword>
<accession>A0ABW3W8T8</accession>
<dbReference type="InterPro" id="IPR036291">
    <property type="entry name" value="NAD(P)-bd_dom_sf"/>
</dbReference>
<sequence>MSTYVITGAASGIGAATKARLEADGHQVVGIDLRDADVEVDLGTTEGIAQAVAGVRELVDAIDGFAPIAGIAPSAGRSGQQLVAVNYFGAVDLLEGLRPLLAAGTDPSVVLLSSNSTTTQPHWPTELAEACVAGDREGAGAIADGFGDLSAITAYPASKAALAYYARTRAADYLTSGIRLNAVAPGFIDTPMTQEALKDPLTAQAIQEFLATVPAGRGGRPEEVASLIAYLLGPESTYVVGSVLFVDGGLDASLRGLDWPKVWQPGA</sequence>
<dbReference type="RefSeq" id="WP_367917269.1">
    <property type="nucleotide sequence ID" value="NZ_BAABAC010000003.1"/>
</dbReference>
<dbReference type="InterPro" id="IPR002347">
    <property type="entry name" value="SDR_fam"/>
</dbReference>
<evidence type="ECO:0000256" key="1">
    <source>
        <dbReference type="ARBA" id="ARBA00006484"/>
    </source>
</evidence>
<keyword evidence="4" id="KW-1185">Reference proteome</keyword>
<dbReference type="EMBL" id="JBHTLX010000028">
    <property type="protein sequence ID" value="MFD1250693.1"/>
    <property type="molecule type" value="Genomic_DNA"/>
</dbReference>